<evidence type="ECO:0000313" key="2">
    <source>
        <dbReference type="EMBL" id="GBB85423.1"/>
    </source>
</evidence>
<sequence>MRPEYEIIGDESCGRVDYAIKRSVLEGFAYETNKMKRKRVDDDFDYLYGIVTSARDWHFLIYGPGEISQASELPFTIEFNKEALDKDSEEYVTLRKGVLKVLYVIVGWLKNRACVEDEPDRKRIMSSELEVLKQCITELKAKNAKLEAENAELRKDNTEIPDLRNKLLVFDAEIAELKRRNAEAIRANEENNERRDAKVKKLEARLAIVEQNGKETIPEVLPEISAPNNNTDDKIIAELSSSDVLQNINRLYENACTAENEGTRKVYEFTEKIGIDKIKYIKTYNANAIADLSVSQIQTIIDYSPRTPTLNYQMIKKALISIPKRRFRMIRQMQPNMPIHDQA</sequence>
<evidence type="ECO:0000256" key="1">
    <source>
        <dbReference type="SAM" id="Coils"/>
    </source>
</evidence>
<dbReference type="Proteomes" id="UP000247702">
    <property type="component" value="Unassembled WGS sequence"/>
</dbReference>
<keyword evidence="3" id="KW-1185">Reference proteome</keyword>
<dbReference type="Gene3D" id="1.20.5.490">
    <property type="entry name" value="Single helix bin"/>
    <property type="match status" value="1"/>
</dbReference>
<gene>
    <name evidence="2" type="ORF">RclHR1_11960011</name>
</gene>
<accession>A0A2Z6Q5R4</accession>
<comment type="caution">
    <text evidence="2">The sequence shown here is derived from an EMBL/GenBank/DDBJ whole genome shotgun (WGS) entry which is preliminary data.</text>
</comment>
<protein>
    <submittedName>
        <fullName evidence="2">Uncharacterized protein</fullName>
    </submittedName>
</protein>
<reference evidence="2 3" key="1">
    <citation type="submission" date="2017-11" db="EMBL/GenBank/DDBJ databases">
        <title>The genome of Rhizophagus clarus HR1 reveals common genetic basis of auxotrophy among arbuscular mycorrhizal fungi.</title>
        <authorList>
            <person name="Kobayashi Y."/>
        </authorList>
    </citation>
    <scope>NUCLEOTIDE SEQUENCE [LARGE SCALE GENOMIC DNA]</scope>
    <source>
        <strain evidence="2 3">HR1</strain>
    </source>
</reference>
<keyword evidence="1" id="KW-0175">Coiled coil</keyword>
<feature type="coiled-coil region" evidence="1">
    <location>
        <begin position="129"/>
        <end position="212"/>
    </location>
</feature>
<evidence type="ECO:0000313" key="3">
    <source>
        <dbReference type="Proteomes" id="UP000247702"/>
    </source>
</evidence>
<name>A0A2Z6Q5R4_9GLOM</name>
<dbReference type="EMBL" id="BEXD01000220">
    <property type="protein sequence ID" value="GBB85423.1"/>
    <property type="molecule type" value="Genomic_DNA"/>
</dbReference>
<proteinExistence type="predicted"/>
<dbReference type="AlphaFoldDB" id="A0A2Z6Q5R4"/>
<organism evidence="2 3">
    <name type="scientific">Rhizophagus clarus</name>
    <dbReference type="NCBI Taxonomy" id="94130"/>
    <lineage>
        <taxon>Eukaryota</taxon>
        <taxon>Fungi</taxon>
        <taxon>Fungi incertae sedis</taxon>
        <taxon>Mucoromycota</taxon>
        <taxon>Glomeromycotina</taxon>
        <taxon>Glomeromycetes</taxon>
        <taxon>Glomerales</taxon>
        <taxon>Glomeraceae</taxon>
        <taxon>Rhizophagus</taxon>
    </lineage>
</organism>